<accession>A0AB38PM39</accession>
<feature type="binding site" evidence="6">
    <location>
        <position position="133"/>
    </location>
    <ligand>
        <name>substrate</name>
    </ligand>
</feature>
<feature type="active site" description="Proton donor" evidence="5 8">
    <location>
        <position position="196"/>
    </location>
</feature>
<dbReference type="PANTHER" id="PTHR40079">
    <property type="entry name" value="MANNAN ENDO-1,4-BETA-MANNOSIDASE E-RELATED"/>
    <property type="match status" value="1"/>
</dbReference>
<name>A0AB38PM39_BACFG</name>
<dbReference type="InterPro" id="IPR017853">
    <property type="entry name" value="GH"/>
</dbReference>
<keyword evidence="4" id="KW-0732">Signal</keyword>
<evidence type="ECO:0000256" key="4">
    <source>
        <dbReference type="PIRNR" id="PIRNR018168"/>
    </source>
</evidence>
<dbReference type="AlphaFoldDB" id="A0AB38PM39"/>
<feature type="domain" description="GH26" evidence="9">
    <location>
        <begin position="40"/>
        <end position="367"/>
    </location>
</feature>
<evidence type="ECO:0000256" key="7">
    <source>
        <dbReference type="PIRSR" id="PIRSR018168-3"/>
    </source>
</evidence>
<dbReference type="Proteomes" id="UP000315444">
    <property type="component" value="Unassembled WGS sequence"/>
</dbReference>
<dbReference type="PROSITE" id="PS51764">
    <property type="entry name" value="GH26"/>
    <property type="match status" value="1"/>
</dbReference>
<evidence type="ECO:0000313" key="12">
    <source>
        <dbReference type="Proteomes" id="UP000315444"/>
    </source>
</evidence>
<dbReference type="EMBL" id="VOHV01000002">
    <property type="protein sequence ID" value="TWV43149.1"/>
    <property type="molecule type" value="Genomic_DNA"/>
</dbReference>
<dbReference type="Pfam" id="PF02156">
    <property type="entry name" value="Glyco_hydro_26"/>
    <property type="match status" value="1"/>
</dbReference>
<evidence type="ECO:0000313" key="13">
    <source>
        <dbReference type="Proteomes" id="UP000319026"/>
    </source>
</evidence>
<dbReference type="GO" id="GO:0005576">
    <property type="term" value="C:extracellular region"/>
    <property type="evidence" value="ECO:0007669"/>
    <property type="project" value="UniProtKB-SubCell"/>
</dbReference>
<gene>
    <name evidence="11" type="ORF">FSA03_11045</name>
    <name evidence="10" type="ORF">FSA06_06005</name>
</gene>
<evidence type="ECO:0000313" key="11">
    <source>
        <dbReference type="EMBL" id="TWV49082.1"/>
    </source>
</evidence>
<comment type="caution">
    <text evidence="11">The sequence shown here is derived from an EMBL/GenBank/DDBJ whole genome shotgun (WGS) entry which is preliminary data.</text>
</comment>
<evidence type="ECO:0000256" key="2">
    <source>
        <dbReference type="ARBA" id="ARBA00022801"/>
    </source>
</evidence>
<feature type="binding site" evidence="6">
    <location>
        <position position="267"/>
    </location>
    <ligand>
        <name>substrate</name>
    </ligand>
</feature>
<dbReference type="EC" id="3.2.1.78" evidence="4"/>
<keyword evidence="4" id="KW-0964">Secreted</keyword>
<sequence length="374" mass="42480">MIKRIKILATGVLLLAGLGACSPSGKKTGADSTVDTLRTTETVNLLNNLRKVPTQGIMFGHHDDPLYGVGWEGDEDLSDVKSVCGDYPAVMSFDLGHIELEREKSLDNVPFRKIRQETINQYKRGGVVSFSWHLDNPLTGKDAWDVSDTTVVASILPGGVHHAKFISWLDAVAAFMNTLETEEGTKIPVIFRPWHEHTGSWFWWGQNLCTADQYKALWRMTHDRMHARGVKNLLYAYSPGSEPKDSTAYLERYPGDDIIDLVGFDTYQFDRTQYMEQLDKSLAILTEVGKAHDKPIAITETGFEAIPDSVWWTQTLYPVISKYPISYVLVWRNARERVNHYYAPYPGQVSADDFVKFYREPKTLFVSDVKNLYK</sequence>
<keyword evidence="2 4" id="KW-0378">Hydrolase</keyword>
<dbReference type="RefSeq" id="WP_146332106.1">
    <property type="nucleotide sequence ID" value="NZ_JAIWZL010000003.1"/>
</dbReference>
<dbReference type="PROSITE" id="PS51257">
    <property type="entry name" value="PROKAR_LIPOPROTEIN"/>
    <property type="match status" value="1"/>
</dbReference>
<dbReference type="PRINTS" id="PR00739">
    <property type="entry name" value="GLHYDRLASE26"/>
</dbReference>
<dbReference type="Proteomes" id="UP000319026">
    <property type="component" value="Unassembled WGS sequence"/>
</dbReference>
<organism evidence="11 13">
    <name type="scientific">Bacteroides fragilis</name>
    <dbReference type="NCBI Taxonomy" id="817"/>
    <lineage>
        <taxon>Bacteria</taxon>
        <taxon>Pseudomonadati</taxon>
        <taxon>Bacteroidota</taxon>
        <taxon>Bacteroidia</taxon>
        <taxon>Bacteroidales</taxon>
        <taxon>Bacteroidaceae</taxon>
        <taxon>Bacteroides</taxon>
    </lineage>
</organism>
<keyword evidence="3 4" id="KW-0326">Glycosidase</keyword>
<dbReference type="Gene3D" id="3.20.20.80">
    <property type="entry name" value="Glycosidases"/>
    <property type="match status" value="1"/>
</dbReference>
<dbReference type="InterPro" id="IPR022790">
    <property type="entry name" value="GH26_dom"/>
</dbReference>
<dbReference type="InterPro" id="IPR016714">
    <property type="entry name" value="MANB/E"/>
</dbReference>
<feature type="signal peptide" evidence="4">
    <location>
        <begin position="1"/>
        <end position="22"/>
    </location>
</feature>
<evidence type="ECO:0000313" key="10">
    <source>
        <dbReference type="EMBL" id="TWV43149.1"/>
    </source>
</evidence>
<dbReference type="EMBL" id="VOHT01000004">
    <property type="protein sequence ID" value="TWV49082.1"/>
    <property type="molecule type" value="Genomic_DNA"/>
</dbReference>
<evidence type="ECO:0000256" key="5">
    <source>
        <dbReference type="PIRSR" id="PIRSR018168-1"/>
    </source>
</evidence>
<protein>
    <recommendedName>
        <fullName evidence="4">Mannan endo-1,4-beta-mannosidase</fullName>
        <ecNumber evidence="4">3.2.1.78</ecNumber>
    </recommendedName>
</protein>
<comment type="similarity">
    <text evidence="1 4 8">Belongs to the glycosyl hydrolase 26 family.</text>
</comment>
<dbReference type="PIRSF" id="PIRSF018168">
    <property type="entry name" value="Mannan-1_4-beta-mannosidase"/>
    <property type="match status" value="1"/>
</dbReference>
<feature type="active site" description="Nucleophile" evidence="5 8">
    <location>
        <position position="300"/>
    </location>
</feature>
<feature type="site" description="Plays an important role in maintaining the position of the catalytic nucleophile" evidence="7">
    <location>
        <position position="195"/>
    </location>
</feature>
<reference evidence="10 12" key="2">
    <citation type="submission" date="2019-07" db="EMBL/GenBank/DDBJ databases">
        <title>Genome sequencing of Bacteroides fragilis.</title>
        <authorList>
            <person name="Galasyn E.V."/>
            <person name="Ruoff K.L."/>
            <person name="Price C.E."/>
            <person name="Valls R.A."/>
            <person name="O'Toole G.A."/>
        </authorList>
    </citation>
    <scope>NUCLEOTIDE SEQUENCE [LARGE SCALE GENOMIC DNA]</scope>
    <source>
        <strain evidence="10 12">AD135F_1B</strain>
    </source>
</reference>
<comment type="subcellular location">
    <subcellularLocation>
        <location evidence="4">Secreted</location>
    </subcellularLocation>
</comment>
<dbReference type="GO" id="GO:0006080">
    <property type="term" value="P:substituted mannan metabolic process"/>
    <property type="evidence" value="ECO:0007669"/>
    <property type="project" value="UniProtKB-UniRule"/>
</dbReference>
<keyword evidence="4" id="KW-0119">Carbohydrate metabolism</keyword>
<evidence type="ECO:0000256" key="8">
    <source>
        <dbReference type="PROSITE-ProRule" id="PRU01100"/>
    </source>
</evidence>
<feature type="binding site" evidence="6">
    <location>
        <position position="201"/>
    </location>
    <ligand>
        <name>substrate</name>
    </ligand>
</feature>
<evidence type="ECO:0000256" key="6">
    <source>
        <dbReference type="PIRSR" id="PIRSR018168-2"/>
    </source>
</evidence>
<dbReference type="GO" id="GO:0016985">
    <property type="term" value="F:mannan endo-1,4-beta-mannosidase activity"/>
    <property type="evidence" value="ECO:0007669"/>
    <property type="project" value="UniProtKB-UniRule"/>
</dbReference>
<reference evidence="11 13" key="1">
    <citation type="submission" date="2019-07" db="EMBL/GenBank/DDBJ databases">
        <title>Genome Sequencing of Bacteroides fragilis.</title>
        <authorList>
            <person name="Pinto K.M."/>
            <person name="Ruoff K.L."/>
            <person name="Price C.E."/>
            <person name="Valls R.A."/>
            <person name="O'Toole G.A."/>
        </authorList>
    </citation>
    <scope>NUCLEOTIDE SEQUENCE [LARGE SCALE GENOMIC DNA]</scope>
    <source>
        <strain evidence="11 13">AD135F_3B</strain>
    </source>
</reference>
<feature type="chain" id="PRO_5044049868" description="Mannan endo-1,4-beta-mannosidase" evidence="4">
    <location>
        <begin position="23"/>
        <end position="374"/>
    </location>
</feature>
<dbReference type="PANTHER" id="PTHR40079:SF4">
    <property type="entry name" value="GH26 DOMAIN-CONTAINING PROTEIN-RELATED"/>
    <property type="match status" value="1"/>
</dbReference>
<evidence type="ECO:0000256" key="3">
    <source>
        <dbReference type="ARBA" id="ARBA00023295"/>
    </source>
</evidence>
<dbReference type="SUPFAM" id="SSF51445">
    <property type="entry name" value="(Trans)glycosidases"/>
    <property type="match status" value="1"/>
</dbReference>
<proteinExistence type="inferred from homology"/>
<evidence type="ECO:0000256" key="1">
    <source>
        <dbReference type="ARBA" id="ARBA00007754"/>
    </source>
</evidence>
<comment type="catalytic activity">
    <reaction evidence="4">
        <text>Random hydrolysis of (1-&gt;4)-beta-D-mannosidic linkages in mannans, galactomannans and glucomannans.</text>
        <dbReference type="EC" id="3.2.1.78"/>
    </reaction>
</comment>
<evidence type="ECO:0000259" key="9">
    <source>
        <dbReference type="PROSITE" id="PS51764"/>
    </source>
</evidence>
<dbReference type="InterPro" id="IPR000805">
    <property type="entry name" value="Glyco_hydro_26"/>
</dbReference>